<dbReference type="Gene3D" id="2.170.140.10">
    <property type="entry name" value="Chitin binding domain"/>
    <property type="match status" value="1"/>
</dbReference>
<dbReference type="GO" id="GO:0005576">
    <property type="term" value="C:extracellular region"/>
    <property type="evidence" value="ECO:0007669"/>
    <property type="project" value="InterPro"/>
</dbReference>
<keyword evidence="1" id="KW-1133">Transmembrane helix</keyword>
<dbReference type="GeneID" id="37616893"/>
<dbReference type="PROSITE" id="PS50940">
    <property type="entry name" value="CHIT_BIND_II"/>
    <property type="match status" value="1"/>
</dbReference>
<dbReference type="Pfam" id="PF01607">
    <property type="entry name" value="CBM_14"/>
    <property type="match status" value="1"/>
</dbReference>
<evidence type="ECO:0000313" key="4">
    <source>
        <dbReference type="Proteomes" id="UP000232707"/>
    </source>
</evidence>
<dbReference type="Proteomes" id="UP000232707">
    <property type="component" value="Segment"/>
</dbReference>
<evidence type="ECO:0000256" key="1">
    <source>
        <dbReference type="SAM" id="Phobius"/>
    </source>
</evidence>
<proteinExistence type="predicted"/>
<dbReference type="EMBL" id="KU752557">
    <property type="protein sequence ID" value="AOW41357.1"/>
    <property type="molecule type" value="Genomic_DNA"/>
</dbReference>
<name>A0A1D8QL43_GVTN</name>
<evidence type="ECO:0000259" key="2">
    <source>
        <dbReference type="PROSITE" id="PS50940"/>
    </source>
</evidence>
<dbReference type="InterPro" id="IPR002557">
    <property type="entry name" value="Chitin-bd_dom"/>
</dbReference>
<keyword evidence="1" id="KW-0812">Transmembrane</keyword>
<feature type="transmembrane region" description="Helical" evidence="1">
    <location>
        <begin position="6"/>
        <end position="24"/>
    </location>
</feature>
<dbReference type="SMART" id="SM00494">
    <property type="entry name" value="ChtBD2"/>
    <property type="match status" value="1"/>
</dbReference>
<organism evidence="3 4">
    <name type="scientific">Trichoplusia ni granulovirus LBIV-12</name>
    <dbReference type="NCBI Taxonomy" id="1916701"/>
    <lineage>
        <taxon>Viruses</taxon>
        <taxon>Viruses incertae sedis</taxon>
        <taxon>Naldaviricetes</taxon>
        <taxon>Lefavirales</taxon>
        <taxon>Baculoviridae</taxon>
        <taxon>Betabaculovirus</taxon>
        <taxon>Betabaculovirus trini</taxon>
    </lineage>
</organism>
<sequence length="88" mass="10200">MYNHVLLSIVVFIVFLCILPNYFANNYQQQKPCAPNKIGLFPDPQDCRAFYICPVNARLKCPQGFLYKISVRSCRPEDTVDCDNRPVR</sequence>
<dbReference type="GO" id="GO:0008061">
    <property type="term" value="F:chitin binding"/>
    <property type="evidence" value="ECO:0007669"/>
    <property type="project" value="InterPro"/>
</dbReference>
<protein>
    <recommendedName>
        <fullName evidence="2">Chitin-binding type-2 domain-containing protein</fullName>
    </recommendedName>
</protein>
<dbReference type="InterPro" id="IPR036508">
    <property type="entry name" value="Chitin-bd_dom_sf"/>
</dbReference>
<reference evidence="3 4" key="1">
    <citation type="submission" date="2016-02" db="EMBL/GenBank/DDBJ databases">
        <title>Genome sequence of a new Betabaculovirus TnGV isolated from the cabagge looper Trichoplusia ni (Lepidoptera: Noctuidae).</title>
        <authorList>
            <person name="Del Rincon-Castro M.C."/>
            <person name="Bivian-Hernandez Mdl.A."/>
            <person name="Lopez-Tlacomulco J.J."/>
            <person name="Ibarra J.E."/>
        </authorList>
    </citation>
    <scope>NUCLEOTIDE SEQUENCE [LARGE SCALE GENOMIC DNA]</scope>
    <source>
        <strain evidence="3">LBIV-12</strain>
    </source>
</reference>
<dbReference type="RefSeq" id="YP_009506088.1">
    <property type="nucleotide sequence ID" value="NC_038375.1"/>
</dbReference>
<dbReference type="KEGG" id="vg:37616893"/>
<feature type="domain" description="Chitin-binding type-2" evidence="2">
    <location>
        <begin position="30"/>
        <end position="84"/>
    </location>
</feature>
<accession>A0A1D8QL43</accession>
<dbReference type="SUPFAM" id="SSF57625">
    <property type="entry name" value="Invertebrate chitin-binding proteins"/>
    <property type="match status" value="1"/>
</dbReference>
<keyword evidence="4" id="KW-1185">Reference proteome</keyword>
<evidence type="ECO:0000313" key="3">
    <source>
        <dbReference type="EMBL" id="AOW41357.1"/>
    </source>
</evidence>
<keyword evidence="1" id="KW-0472">Membrane</keyword>